<evidence type="ECO:0008006" key="2">
    <source>
        <dbReference type="Google" id="ProtNLM"/>
    </source>
</evidence>
<evidence type="ECO:0000313" key="1">
    <source>
        <dbReference type="EMBL" id="AQX82881.1"/>
    </source>
</evidence>
<organism evidence="1">
    <name type="scientific">Macrococcoides caseolyticum</name>
    <dbReference type="NCBI Taxonomy" id="69966"/>
    <lineage>
        <taxon>Bacteria</taxon>
        <taxon>Bacillati</taxon>
        <taxon>Bacillota</taxon>
        <taxon>Bacilli</taxon>
        <taxon>Bacillales</taxon>
        <taxon>Staphylococcaceae</taxon>
        <taxon>Macrococcoides</taxon>
    </lineage>
</organism>
<dbReference type="EMBL" id="KY013611">
    <property type="protein sequence ID" value="AQX82881.1"/>
    <property type="molecule type" value="Genomic_DNA"/>
</dbReference>
<protein>
    <recommendedName>
        <fullName evidence="2">Bacterial transcription activator effector binding domain-containing protein</fullName>
    </recommendedName>
</protein>
<reference evidence="1" key="1">
    <citation type="journal article" date="2017" name="Sci. Rep.">
        <title>Novel methicillin resistance gene mecD in clinical Macrococcus caseolyticus strains from bovine and canine sources.</title>
        <authorList>
            <person name="Schwendener S."/>
            <person name="Cotting K."/>
            <person name="Perreten V."/>
        </authorList>
    </citation>
    <scope>NUCLEOTIDE SEQUENCE</scope>
    <source>
        <strain evidence="1">IMD0819</strain>
    </source>
</reference>
<name>A0A1S7BGR2_9STAP</name>
<accession>A0A1S7BGR2</accession>
<dbReference type="GeneID" id="99096674"/>
<proteinExistence type="predicted"/>
<sequence length="146" mass="17214">MNEILKTELGNVQKVQIDKLHLIYSEIDNSIEDQQKGWPEFEAKFPSLTGRKLLGLDYDEKNKYRMCSIVKEEDNGDTFGFETFMFEGGTFMRLRLNYEPPELYEKIGPAYNLLISNYDQQIDWSLPFIEQYKARNILDIMVPVKQ</sequence>
<dbReference type="AlphaFoldDB" id="A0A1S7BGR2"/>
<dbReference type="RefSeq" id="WP_076687969.1">
    <property type="nucleotide sequence ID" value="NZ_CP021058.1"/>
</dbReference>